<dbReference type="Proteomes" id="UP000789759">
    <property type="component" value="Unassembled WGS sequence"/>
</dbReference>
<feature type="coiled-coil region" evidence="1">
    <location>
        <begin position="34"/>
        <end position="74"/>
    </location>
</feature>
<proteinExistence type="predicted"/>
<feature type="non-terminal residue" evidence="2">
    <location>
        <position position="1"/>
    </location>
</feature>
<organism evidence="2 3">
    <name type="scientific">Cetraspora pellucida</name>
    <dbReference type="NCBI Taxonomy" id="1433469"/>
    <lineage>
        <taxon>Eukaryota</taxon>
        <taxon>Fungi</taxon>
        <taxon>Fungi incertae sedis</taxon>
        <taxon>Mucoromycota</taxon>
        <taxon>Glomeromycotina</taxon>
        <taxon>Glomeromycetes</taxon>
        <taxon>Diversisporales</taxon>
        <taxon>Gigasporaceae</taxon>
        <taxon>Cetraspora</taxon>
    </lineage>
</organism>
<dbReference type="AlphaFoldDB" id="A0A9N9PJ67"/>
<name>A0A9N9PJ67_9GLOM</name>
<comment type="caution">
    <text evidence="2">The sequence shown here is derived from an EMBL/GenBank/DDBJ whole genome shotgun (WGS) entry which is preliminary data.</text>
</comment>
<evidence type="ECO:0000256" key="1">
    <source>
        <dbReference type="SAM" id="Coils"/>
    </source>
</evidence>
<dbReference type="EMBL" id="CAJVQA010055827">
    <property type="protein sequence ID" value="CAG8825427.1"/>
    <property type="molecule type" value="Genomic_DNA"/>
</dbReference>
<gene>
    <name evidence="2" type="ORF">CPELLU_LOCUS20096</name>
</gene>
<protein>
    <submittedName>
        <fullName evidence="2">2919_t:CDS:1</fullName>
    </submittedName>
</protein>
<evidence type="ECO:0000313" key="3">
    <source>
        <dbReference type="Proteomes" id="UP000789759"/>
    </source>
</evidence>
<evidence type="ECO:0000313" key="2">
    <source>
        <dbReference type="EMBL" id="CAG8825427.1"/>
    </source>
</evidence>
<keyword evidence="1" id="KW-0175">Coiled coil</keyword>
<feature type="non-terminal residue" evidence="2">
    <location>
        <position position="99"/>
    </location>
</feature>
<reference evidence="2" key="1">
    <citation type="submission" date="2021-06" db="EMBL/GenBank/DDBJ databases">
        <authorList>
            <person name="Kallberg Y."/>
            <person name="Tangrot J."/>
            <person name="Rosling A."/>
        </authorList>
    </citation>
    <scope>NUCLEOTIDE SEQUENCE</scope>
    <source>
        <strain evidence="2">FL966</strain>
    </source>
</reference>
<sequence>NYASSNPPYLPSSLLEMINMTIKVDTIEGVGEKIEGLEKKINGIEGDVKNIMKSEGIENRFNEFNEDMRSIEEKIIKMMDLIEKLSSSKKVEDDGDHDK</sequence>
<accession>A0A9N9PJ67</accession>
<keyword evidence="3" id="KW-1185">Reference proteome</keyword>